<sequence>MDQLIIFAGDHPVLSAAWAAIVVLIIVTTIRIQMSPIKQISTQELTFLVNREEGVVVDIRTEKEFKASRIIDSKNLVKEKVSNNDFSTLENYKDKPIIVVCTAGITATPVANQLLKAGFTKVSLLKGGMNSWVNAGLPLVKK</sequence>
<dbReference type="RefSeq" id="WP_146799813.1">
    <property type="nucleotide sequence ID" value="NZ_VOLP01000015.1"/>
</dbReference>
<keyword evidence="1" id="KW-1133">Transmembrane helix</keyword>
<keyword evidence="1" id="KW-0812">Transmembrane</keyword>
<dbReference type="AlphaFoldDB" id="A0A5C6QGY3"/>
<dbReference type="Proteomes" id="UP000321525">
    <property type="component" value="Unassembled WGS sequence"/>
</dbReference>
<feature type="transmembrane region" description="Helical" evidence="1">
    <location>
        <begin position="12"/>
        <end position="32"/>
    </location>
</feature>
<dbReference type="OrthoDB" id="9808735at2"/>
<gene>
    <name evidence="3" type="ORF">ESZ26_12435</name>
    <name evidence="4" type="ORF">ESZ27_07020</name>
</gene>
<dbReference type="InterPro" id="IPR036873">
    <property type="entry name" value="Rhodanese-like_dom_sf"/>
</dbReference>
<dbReference type="PANTHER" id="PTHR43031:SF18">
    <property type="entry name" value="RHODANESE-RELATED SULFURTRANSFERASES"/>
    <property type="match status" value="1"/>
</dbReference>
<dbReference type="EMBL" id="VOLQ01000010">
    <property type="protein sequence ID" value="TWX68356.1"/>
    <property type="molecule type" value="Genomic_DNA"/>
</dbReference>
<keyword evidence="1" id="KW-0472">Membrane</keyword>
<evidence type="ECO:0000256" key="1">
    <source>
        <dbReference type="SAM" id="Phobius"/>
    </source>
</evidence>
<evidence type="ECO:0000259" key="2">
    <source>
        <dbReference type="PROSITE" id="PS50206"/>
    </source>
</evidence>
<dbReference type="Pfam" id="PF00581">
    <property type="entry name" value="Rhodanese"/>
    <property type="match status" value="1"/>
</dbReference>
<dbReference type="PROSITE" id="PS50206">
    <property type="entry name" value="RHODANESE_3"/>
    <property type="match status" value="1"/>
</dbReference>
<evidence type="ECO:0000313" key="4">
    <source>
        <dbReference type="EMBL" id="TWX68356.1"/>
    </source>
</evidence>
<dbReference type="InterPro" id="IPR001763">
    <property type="entry name" value="Rhodanese-like_dom"/>
</dbReference>
<proteinExistence type="predicted"/>
<protein>
    <submittedName>
        <fullName evidence="4">Rhodanese-like domain-containing protein</fullName>
    </submittedName>
</protein>
<keyword evidence="5" id="KW-1185">Reference proteome</keyword>
<reference evidence="4 6" key="1">
    <citation type="submission" date="2019-07" db="EMBL/GenBank/DDBJ databases">
        <title>Genomes of sea-ice associated Colwellia species.</title>
        <authorList>
            <person name="Bowman J.P."/>
        </authorList>
    </citation>
    <scope>NUCLEOTIDE SEQUENCE [LARGE SCALE GENOMIC DNA]</scope>
    <source>
        <strain evidence="3 5">ACAM 607</strain>
        <strain evidence="4 6">IC036</strain>
    </source>
</reference>
<dbReference type="PANTHER" id="PTHR43031">
    <property type="entry name" value="FAD-DEPENDENT OXIDOREDUCTASE"/>
    <property type="match status" value="1"/>
</dbReference>
<name>A0A5C6QGY3_9GAMM</name>
<evidence type="ECO:0000313" key="3">
    <source>
        <dbReference type="EMBL" id="TWX58299.1"/>
    </source>
</evidence>
<accession>A0A5C6QGY3</accession>
<organism evidence="4 6">
    <name type="scientific">Colwellia hornerae</name>
    <dbReference type="NCBI Taxonomy" id="89402"/>
    <lineage>
        <taxon>Bacteria</taxon>
        <taxon>Pseudomonadati</taxon>
        <taxon>Pseudomonadota</taxon>
        <taxon>Gammaproteobacteria</taxon>
        <taxon>Alteromonadales</taxon>
        <taxon>Colwelliaceae</taxon>
        <taxon>Colwellia</taxon>
    </lineage>
</organism>
<evidence type="ECO:0000313" key="6">
    <source>
        <dbReference type="Proteomes" id="UP000321917"/>
    </source>
</evidence>
<dbReference type="EMBL" id="VOLR01000016">
    <property type="protein sequence ID" value="TWX58299.1"/>
    <property type="molecule type" value="Genomic_DNA"/>
</dbReference>
<dbReference type="CDD" id="cd00158">
    <property type="entry name" value="RHOD"/>
    <property type="match status" value="1"/>
</dbReference>
<comment type="caution">
    <text evidence="4">The sequence shown here is derived from an EMBL/GenBank/DDBJ whole genome shotgun (WGS) entry which is preliminary data.</text>
</comment>
<dbReference type="Gene3D" id="3.40.250.10">
    <property type="entry name" value="Rhodanese-like domain"/>
    <property type="match status" value="1"/>
</dbReference>
<dbReference type="SUPFAM" id="SSF52821">
    <property type="entry name" value="Rhodanese/Cell cycle control phosphatase"/>
    <property type="match status" value="1"/>
</dbReference>
<evidence type="ECO:0000313" key="5">
    <source>
        <dbReference type="Proteomes" id="UP000321525"/>
    </source>
</evidence>
<dbReference type="SMART" id="SM00450">
    <property type="entry name" value="RHOD"/>
    <property type="match status" value="1"/>
</dbReference>
<dbReference type="InterPro" id="IPR050229">
    <property type="entry name" value="GlpE_sulfurtransferase"/>
</dbReference>
<dbReference type="Proteomes" id="UP000321917">
    <property type="component" value="Unassembled WGS sequence"/>
</dbReference>
<feature type="domain" description="Rhodanese" evidence="2">
    <location>
        <begin position="50"/>
        <end position="141"/>
    </location>
</feature>